<dbReference type="Proteomes" id="UP001629246">
    <property type="component" value="Unassembled WGS sequence"/>
</dbReference>
<gene>
    <name evidence="6" type="ORF">PQR62_23500</name>
</gene>
<dbReference type="Gene3D" id="1.10.760.10">
    <property type="entry name" value="Cytochrome c-like domain"/>
    <property type="match status" value="3"/>
</dbReference>
<evidence type="ECO:0000259" key="5">
    <source>
        <dbReference type="PROSITE" id="PS51007"/>
    </source>
</evidence>
<dbReference type="Gene3D" id="3.30.365.10">
    <property type="entry name" value="Aldehyde oxidase/xanthine dehydrogenase, molybdopterin binding domain"/>
    <property type="match status" value="1"/>
</dbReference>
<dbReference type="InterPro" id="IPR036909">
    <property type="entry name" value="Cyt_c-like_dom_sf"/>
</dbReference>
<dbReference type="InterPro" id="IPR037165">
    <property type="entry name" value="AldOxase/xan_DH_Mopterin-bd_sf"/>
</dbReference>
<dbReference type="PROSITE" id="PS51007">
    <property type="entry name" value="CYTC"/>
    <property type="match status" value="3"/>
</dbReference>
<keyword evidence="2 4" id="KW-0479">Metal-binding</keyword>
<dbReference type="PANTHER" id="PTHR35008">
    <property type="entry name" value="BLL4482 PROTEIN-RELATED"/>
    <property type="match status" value="1"/>
</dbReference>
<dbReference type="InterPro" id="IPR000674">
    <property type="entry name" value="Ald_Oxase/Xan_DH_a/b"/>
</dbReference>
<dbReference type="SMART" id="SM01008">
    <property type="entry name" value="Ald_Xan_dh_C"/>
    <property type="match status" value="1"/>
</dbReference>
<sequence length="971" mass="102992">MQHETAATAAAGRLLHARLILPPALSWDGSRYCGARLQRIDTAAALQTNGVRQVLAMKHLVAVIADSDALARSTRHLVRISWSKSDDMQSAVRTHGGTKLFARGVSASSSNDTTQLDAVYQWQAPKADKHASDAATLVVLAAPAGDGMRIDLPFGNPRSIAQELSSLLGLELDKIDVRSHRTPADARESADASHAAGVVALLCRQCRAPLSLVMATDAGVAQTTVFQLRAGFGPDGALGHYAQQFDHRTAPPPLAWLLTETPYALSDAGAAPPSSLAPPYDWAGVEIAGTAGADLPLAAATFAQEAFFDEAAGKNGEDSVQYRLDHLPDAHGVQLIRSVTQAAGWLPRAPERARAGQILRGRGFAYASTIEQDAAQPVQSWSAWVADVEYDRASGELSITKVTAGHDMRPAAAAAAADVPALDAGQAHLLGEQVQLAMASTLVPGNSFDAWARDHQLVPSDAVHSAQLPAVEVVASPPAPYLKDVQLKAGGAFTLPAAAAIANAIHDATGVRLRSAPFSGEQVRLALAADEKPRGWRRFKKYGWLGGAAAALGATLTLAMPWRPAIAPIQRPDSNLYSAATIERGRLVALAGDCAVCHTAPNGGTVNAGGHALQTPFGTIYSTNITPDEKTGIGNWSYAAFERAMREGVHRDGRNLYPAFPYTAFAKISEADMQSLYAYLMAQPAVAARPPENELRFPFNLRPLLSGWNLLFHKAEVYQPDPARSALWNRGAYLVEGAGHCTACHSPRNALGAEKGGREYLTGGMVDGWEAPALTARSKSPNPWTENELFTYLRTGFSSKHGIAAGPMAPVVAELSQLPAGDVRAIAHYLASFNEAAEQSQAAPAPTPLSAPVMNEGLLLSQANGKRLFQGACAACHQEGTGPTLFGVRPSLRVNTNVHSDTPDNLIHVILHGIREPANPDLGYMPGFANSFNDAQMSDLLTYLRSSFAPDKPAWNGLDASIARSREQTSH</sequence>
<evidence type="ECO:0000256" key="3">
    <source>
        <dbReference type="ARBA" id="ARBA00023004"/>
    </source>
</evidence>
<dbReference type="EMBL" id="JAQQFM010000013">
    <property type="protein sequence ID" value="MFL9927258.1"/>
    <property type="molecule type" value="Genomic_DNA"/>
</dbReference>
<evidence type="ECO:0000256" key="4">
    <source>
        <dbReference type="PROSITE-ProRule" id="PRU00433"/>
    </source>
</evidence>
<dbReference type="SUPFAM" id="SSF56003">
    <property type="entry name" value="Molybdenum cofactor-binding domain"/>
    <property type="match status" value="1"/>
</dbReference>
<accession>A0ABW9AEC1</accession>
<proteinExistence type="predicted"/>
<dbReference type="SUPFAM" id="SSF46626">
    <property type="entry name" value="Cytochrome c"/>
    <property type="match status" value="3"/>
</dbReference>
<reference evidence="6 7" key="1">
    <citation type="journal article" date="2024" name="Chem. Sci.">
        <title>Discovery of megapolipeptins by genome mining of a Burkholderiales bacteria collection.</title>
        <authorList>
            <person name="Paulo B.S."/>
            <person name="Recchia M.J.J."/>
            <person name="Lee S."/>
            <person name="Fergusson C.H."/>
            <person name="Romanowski S.B."/>
            <person name="Hernandez A."/>
            <person name="Krull N."/>
            <person name="Liu D.Y."/>
            <person name="Cavanagh H."/>
            <person name="Bos A."/>
            <person name="Gray C.A."/>
            <person name="Murphy B.T."/>
            <person name="Linington R.G."/>
            <person name="Eustaquio A.S."/>
        </authorList>
    </citation>
    <scope>NUCLEOTIDE SEQUENCE [LARGE SCALE GENOMIC DNA]</scope>
    <source>
        <strain evidence="6 7">RL21-008-BIB-A</strain>
    </source>
</reference>
<evidence type="ECO:0000313" key="7">
    <source>
        <dbReference type="Proteomes" id="UP001629246"/>
    </source>
</evidence>
<dbReference type="InterPro" id="IPR009056">
    <property type="entry name" value="Cyt_c-like_dom"/>
</dbReference>
<evidence type="ECO:0000313" key="6">
    <source>
        <dbReference type="EMBL" id="MFL9927258.1"/>
    </source>
</evidence>
<name>A0ABW9AEC1_9BURK</name>
<dbReference type="PANTHER" id="PTHR35008:SF8">
    <property type="entry name" value="ALCOHOL DEHYDROGENASE CYTOCHROME C SUBUNIT"/>
    <property type="match status" value="1"/>
</dbReference>
<keyword evidence="7" id="KW-1185">Reference proteome</keyword>
<dbReference type="Pfam" id="PF00034">
    <property type="entry name" value="Cytochrom_C"/>
    <property type="match status" value="2"/>
</dbReference>
<dbReference type="SUPFAM" id="SSF54665">
    <property type="entry name" value="CO dehydrogenase molybdoprotein N-domain-like"/>
    <property type="match status" value="1"/>
</dbReference>
<organism evidence="6 7">
    <name type="scientific">Herbaspirillum lusitanum</name>
    <dbReference type="NCBI Taxonomy" id="213312"/>
    <lineage>
        <taxon>Bacteria</taxon>
        <taxon>Pseudomonadati</taxon>
        <taxon>Pseudomonadota</taxon>
        <taxon>Betaproteobacteria</taxon>
        <taxon>Burkholderiales</taxon>
        <taxon>Oxalobacteraceae</taxon>
        <taxon>Herbaspirillum</taxon>
    </lineage>
</organism>
<dbReference type="RefSeq" id="WP_408160498.1">
    <property type="nucleotide sequence ID" value="NZ_JAQQFM010000013.1"/>
</dbReference>
<protein>
    <submittedName>
        <fullName evidence="6">C-type cytochrome</fullName>
    </submittedName>
</protein>
<dbReference type="InterPro" id="IPR051459">
    <property type="entry name" value="Cytochrome_c-type_DH"/>
</dbReference>
<feature type="domain" description="Cytochrome c" evidence="5">
    <location>
        <begin position="860"/>
        <end position="948"/>
    </location>
</feature>
<dbReference type="InterPro" id="IPR036856">
    <property type="entry name" value="Ald_Oxase/Xan_DH_a/b_sf"/>
</dbReference>
<comment type="caution">
    <text evidence="6">The sequence shown here is derived from an EMBL/GenBank/DDBJ whole genome shotgun (WGS) entry which is preliminary data.</text>
</comment>
<keyword evidence="3 4" id="KW-0408">Iron</keyword>
<evidence type="ECO:0000256" key="2">
    <source>
        <dbReference type="ARBA" id="ARBA00022723"/>
    </source>
</evidence>
<keyword evidence="1 4" id="KW-0349">Heme</keyword>
<evidence type="ECO:0000256" key="1">
    <source>
        <dbReference type="ARBA" id="ARBA00022617"/>
    </source>
</evidence>
<feature type="domain" description="Cytochrome c" evidence="5">
    <location>
        <begin position="580"/>
        <end position="684"/>
    </location>
</feature>
<feature type="domain" description="Cytochrome c" evidence="5">
    <location>
        <begin position="726"/>
        <end position="834"/>
    </location>
</feature>